<protein>
    <submittedName>
        <fullName evidence="2">Uncharacterized protein</fullName>
    </submittedName>
</protein>
<name>A0A8H7TZD3_9APHY</name>
<evidence type="ECO:0000313" key="3">
    <source>
        <dbReference type="Proteomes" id="UP000639403"/>
    </source>
</evidence>
<evidence type="ECO:0000256" key="1">
    <source>
        <dbReference type="SAM" id="MobiDB-lite"/>
    </source>
</evidence>
<dbReference type="AlphaFoldDB" id="A0A8H7TZD3"/>
<feature type="region of interest" description="Disordered" evidence="1">
    <location>
        <begin position="32"/>
        <end position="73"/>
    </location>
</feature>
<organism evidence="2 3">
    <name type="scientific">Rhodonia placenta</name>
    <dbReference type="NCBI Taxonomy" id="104341"/>
    <lineage>
        <taxon>Eukaryota</taxon>
        <taxon>Fungi</taxon>
        <taxon>Dikarya</taxon>
        <taxon>Basidiomycota</taxon>
        <taxon>Agaricomycotina</taxon>
        <taxon>Agaricomycetes</taxon>
        <taxon>Polyporales</taxon>
        <taxon>Adustoporiaceae</taxon>
        <taxon>Rhodonia</taxon>
    </lineage>
</organism>
<proteinExistence type="predicted"/>
<accession>A0A8H7TZD3</accession>
<dbReference type="EMBL" id="JADOXO010000284">
    <property type="protein sequence ID" value="KAF9807241.1"/>
    <property type="molecule type" value="Genomic_DNA"/>
</dbReference>
<gene>
    <name evidence="2" type="ORF">IEO21_08293</name>
</gene>
<evidence type="ECO:0000313" key="2">
    <source>
        <dbReference type="EMBL" id="KAF9807241.1"/>
    </source>
</evidence>
<reference evidence="2" key="1">
    <citation type="submission" date="2020-11" db="EMBL/GenBank/DDBJ databases">
        <authorList>
            <person name="Koelle M."/>
            <person name="Horta M.A.C."/>
            <person name="Nowrousian M."/>
            <person name="Ohm R.A."/>
            <person name="Benz P."/>
            <person name="Pilgard A."/>
        </authorList>
    </citation>
    <scope>NUCLEOTIDE SEQUENCE</scope>
    <source>
        <strain evidence="2">FPRL280</strain>
    </source>
</reference>
<dbReference type="Proteomes" id="UP000639403">
    <property type="component" value="Unassembled WGS sequence"/>
</dbReference>
<reference evidence="2" key="2">
    <citation type="journal article" name="Front. Microbiol.">
        <title>Degradative Capacity of Two Strains of Rhodonia placenta: From Phenotype to Genotype.</title>
        <authorList>
            <person name="Kolle M."/>
            <person name="Horta M.A.C."/>
            <person name="Nowrousian M."/>
            <person name="Ohm R.A."/>
            <person name="Benz J.P."/>
            <person name="Pilgard A."/>
        </authorList>
    </citation>
    <scope>NUCLEOTIDE SEQUENCE</scope>
    <source>
        <strain evidence="2">FPRL280</strain>
    </source>
</reference>
<comment type="caution">
    <text evidence="2">The sequence shown here is derived from an EMBL/GenBank/DDBJ whole genome shotgun (WGS) entry which is preliminary data.</text>
</comment>
<sequence>MVTNGRQLLGLTSDSLSTRLCHLTLLKRAAPRGQERARNLGRASSRGPEAPIVVYNDPARSRGQTRSPRRRTGCSNRPYLCTWNFSGFYPGHPARSPRRRVCRLYRRHPHLLPEPGGALPSCCIGTRAASKCWPFPQREKVRLRAH</sequence>